<dbReference type="GeneID" id="111184809"/>
<keyword evidence="7" id="KW-0282">Flagellum</keyword>
<dbReference type="InterPro" id="IPR002913">
    <property type="entry name" value="START_lipid-bd_dom"/>
</dbReference>
<dbReference type="GO" id="GO:0005829">
    <property type="term" value="C:cytosol"/>
    <property type="evidence" value="ECO:0007669"/>
    <property type="project" value="UniProtKB-ARBA"/>
</dbReference>
<evidence type="ECO:0000256" key="4">
    <source>
        <dbReference type="ARBA" id="ARBA00022448"/>
    </source>
</evidence>
<evidence type="ECO:0000256" key="7">
    <source>
        <dbReference type="ARBA" id="ARBA00022846"/>
    </source>
</evidence>
<dbReference type="STRING" id="9749.A0A2Y9PW85"/>
<evidence type="ECO:0000313" key="20">
    <source>
        <dbReference type="RefSeq" id="XP_022449446.2"/>
    </source>
</evidence>
<dbReference type="GO" id="GO:0006869">
    <property type="term" value="P:lipid transport"/>
    <property type="evidence" value="ECO:0007669"/>
    <property type="project" value="UniProtKB-KW"/>
</dbReference>
<keyword evidence="12" id="KW-0472">Membrane</keyword>
<protein>
    <recommendedName>
        <fullName evidence="14">START domain-containing protein 10</fullName>
    </recommendedName>
    <alternativeName>
        <fullName evidence="15">PCTP-like protein</fullName>
    </alternativeName>
    <alternativeName>
        <fullName evidence="16">StAR-related lipid transfer protein 10</fullName>
    </alternativeName>
</protein>
<evidence type="ECO:0000256" key="16">
    <source>
        <dbReference type="ARBA" id="ARBA00080073"/>
    </source>
</evidence>
<dbReference type="InParanoid" id="A0A2Y9PW85"/>
<evidence type="ECO:0000259" key="18">
    <source>
        <dbReference type="PROSITE" id="PS50848"/>
    </source>
</evidence>
<evidence type="ECO:0000256" key="17">
    <source>
        <dbReference type="SAM" id="MobiDB-lite"/>
    </source>
</evidence>
<dbReference type="InterPro" id="IPR023393">
    <property type="entry name" value="START-like_dom_sf"/>
</dbReference>
<dbReference type="KEGG" id="dle:111184809"/>
<evidence type="ECO:0000256" key="15">
    <source>
        <dbReference type="ARBA" id="ARBA00076937"/>
    </source>
</evidence>
<dbReference type="RefSeq" id="XP_022449446.2">
    <property type="nucleotide sequence ID" value="XM_022593738.2"/>
</dbReference>
<keyword evidence="13" id="KW-0966">Cell projection</keyword>
<keyword evidence="19" id="KW-1185">Reference proteome</keyword>
<reference evidence="20" key="1">
    <citation type="submission" date="2025-08" db="UniProtKB">
        <authorList>
            <consortium name="RefSeq"/>
        </authorList>
    </citation>
    <scope>IDENTIFICATION</scope>
    <source>
        <tissue evidence="20">Blood</tissue>
    </source>
</reference>
<dbReference type="Proteomes" id="UP000248483">
    <property type="component" value="Unplaced"/>
</dbReference>
<keyword evidence="9" id="KW-0445">Lipid transport</keyword>
<feature type="region of interest" description="Disordered" evidence="17">
    <location>
        <begin position="1"/>
        <end position="51"/>
    </location>
</feature>
<evidence type="ECO:0000256" key="14">
    <source>
        <dbReference type="ARBA" id="ARBA00070345"/>
    </source>
</evidence>
<evidence type="ECO:0000256" key="13">
    <source>
        <dbReference type="ARBA" id="ARBA00023273"/>
    </source>
</evidence>
<dbReference type="AlphaFoldDB" id="A0A2Y9PW85"/>
<feature type="compositionally biased region" description="Gly residues" evidence="17">
    <location>
        <begin position="103"/>
        <end position="115"/>
    </location>
</feature>
<evidence type="ECO:0000256" key="9">
    <source>
        <dbReference type="ARBA" id="ARBA00023055"/>
    </source>
</evidence>
<dbReference type="GO" id="GO:0008289">
    <property type="term" value="F:lipid binding"/>
    <property type="evidence" value="ECO:0007669"/>
    <property type="project" value="UniProtKB-KW"/>
</dbReference>
<keyword evidence="10" id="KW-0969">Cilium</keyword>
<dbReference type="InterPro" id="IPR041951">
    <property type="entry name" value="STARD10_START"/>
</dbReference>
<feature type="compositionally biased region" description="Low complexity" evidence="17">
    <location>
        <begin position="130"/>
        <end position="143"/>
    </location>
</feature>
<feature type="compositionally biased region" description="Basic and acidic residues" evidence="17">
    <location>
        <begin position="148"/>
        <end position="157"/>
    </location>
</feature>
<evidence type="ECO:0000256" key="6">
    <source>
        <dbReference type="ARBA" id="ARBA00022553"/>
    </source>
</evidence>
<dbReference type="GO" id="GO:0046581">
    <property type="term" value="C:intercellular canaliculus"/>
    <property type="evidence" value="ECO:0007669"/>
    <property type="project" value="TreeGrafter"/>
</dbReference>
<feature type="region of interest" description="Disordered" evidence="17">
    <location>
        <begin position="83"/>
        <end position="189"/>
    </location>
</feature>
<feature type="compositionally biased region" description="Basic and acidic residues" evidence="17">
    <location>
        <begin position="12"/>
        <end position="21"/>
    </location>
</feature>
<keyword evidence="11" id="KW-0446">Lipid-binding</keyword>
<dbReference type="InterPro" id="IPR051213">
    <property type="entry name" value="START_lipid_transfer"/>
</dbReference>
<organism evidence="19 20">
    <name type="scientific">Delphinapterus leucas</name>
    <name type="common">Beluga whale</name>
    <dbReference type="NCBI Taxonomy" id="9749"/>
    <lineage>
        <taxon>Eukaryota</taxon>
        <taxon>Metazoa</taxon>
        <taxon>Chordata</taxon>
        <taxon>Craniata</taxon>
        <taxon>Vertebrata</taxon>
        <taxon>Euteleostomi</taxon>
        <taxon>Mammalia</taxon>
        <taxon>Eutheria</taxon>
        <taxon>Laurasiatheria</taxon>
        <taxon>Artiodactyla</taxon>
        <taxon>Whippomorpha</taxon>
        <taxon>Cetacea</taxon>
        <taxon>Odontoceti</taxon>
        <taxon>Monodontidae</taxon>
        <taxon>Delphinapterus</taxon>
    </lineage>
</organism>
<evidence type="ECO:0000256" key="3">
    <source>
        <dbReference type="ARBA" id="ARBA00004496"/>
    </source>
</evidence>
<feature type="region of interest" description="Disordered" evidence="17">
    <location>
        <begin position="425"/>
        <end position="456"/>
    </location>
</feature>
<dbReference type="SMART" id="SM00234">
    <property type="entry name" value="START"/>
    <property type="match status" value="1"/>
</dbReference>
<keyword evidence="6" id="KW-0597">Phosphoprotein</keyword>
<evidence type="ECO:0000256" key="1">
    <source>
        <dbReference type="ARBA" id="ARBA00004230"/>
    </source>
</evidence>
<keyword evidence="8" id="KW-0007">Acetylation</keyword>
<dbReference type="GO" id="GO:0005902">
    <property type="term" value="C:microvillus"/>
    <property type="evidence" value="ECO:0007669"/>
    <property type="project" value="TreeGrafter"/>
</dbReference>
<comment type="subcellular location">
    <subcellularLocation>
        <location evidence="1">Cell projection</location>
        <location evidence="1">Cilium</location>
        <location evidence="1">Flagellum</location>
    </subcellularLocation>
    <subcellularLocation>
        <location evidence="3">Cytoplasm</location>
    </subcellularLocation>
    <subcellularLocation>
        <location evidence="2">Membrane</location>
    </subcellularLocation>
</comment>
<evidence type="ECO:0000256" key="11">
    <source>
        <dbReference type="ARBA" id="ARBA00023121"/>
    </source>
</evidence>
<feature type="domain" description="START" evidence="18">
    <location>
        <begin position="205"/>
        <end position="389"/>
    </location>
</feature>
<dbReference type="CDD" id="cd08871">
    <property type="entry name" value="START_STARD10-like"/>
    <property type="match status" value="1"/>
</dbReference>
<evidence type="ECO:0000256" key="12">
    <source>
        <dbReference type="ARBA" id="ARBA00023136"/>
    </source>
</evidence>
<name>A0A2Y9PW85_DELLE</name>
<evidence type="ECO:0000313" key="19">
    <source>
        <dbReference type="Proteomes" id="UP000248483"/>
    </source>
</evidence>
<dbReference type="PANTHER" id="PTHR19308">
    <property type="entry name" value="PHOSPHATIDYLCHOLINE TRANSFER PROTEIN"/>
    <property type="match status" value="1"/>
</dbReference>
<dbReference type="GO" id="GO:0031514">
    <property type="term" value="C:motile cilium"/>
    <property type="evidence" value="ECO:0007669"/>
    <property type="project" value="UniProtKB-SubCell"/>
</dbReference>
<dbReference type="FunFam" id="3.30.530.20:FF:000008">
    <property type="entry name" value="START domain containing 10"/>
    <property type="match status" value="1"/>
</dbReference>
<dbReference type="GO" id="GO:0016020">
    <property type="term" value="C:membrane"/>
    <property type="evidence" value="ECO:0007669"/>
    <property type="project" value="UniProtKB-SubCell"/>
</dbReference>
<evidence type="ECO:0000256" key="8">
    <source>
        <dbReference type="ARBA" id="ARBA00022990"/>
    </source>
</evidence>
<accession>A0A2Y9PW85</accession>
<dbReference type="SUPFAM" id="SSF55961">
    <property type="entry name" value="Bet v1-like"/>
    <property type="match status" value="1"/>
</dbReference>
<dbReference type="Pfam" id="PF01852">
    <property type="entry name" value="START"/>
    <property type="match status" value="1"/>
</dbReference>
<evidence type="ECO:0000256" key="2">
    <source>
        <dbReference type="ARBA" id="ARBA00004370"/>
    </source>
</evidence>
<evidence type="ECO:0000256" key="5">
    <source>
        <dbReference type="ARBA" id="ARBA00022490"/>
    </source>
</evidence>
<dbReference type="CTD" id="10809"/>
<keyword evidence="4" id="KW-0813">Transport</keyword>
<dbReference type="Gene3D" id="3.30.530.20">
    <property type="match status" value="1"/>
</dbReference>
<keyword evidence="5" id="KW-0963">Cytoplasm</keyword>
<dbReference type="PANTHER" id="PTHR19308:SF7">
    <property type="entry name" value="START DOMAIN-CONTAINING PROTEIN 10"/>
    <property type="match status" value="1"/>
</dbReference>
<evidence type="ECO:0000256" key="10">
    <source>
        <dbReference type="ARBA" id="ARBA00023069"/>
    </source>
</evidence>
<sequence length="456" mass="50106">MKGEICWSHTSHGGDRLRETESGGVPIPHPSPTQPGPSGERPCSVEMTTKGQKLRRNWRILKTEDSVAELYRPCFSGEWPRAGGGTHCSSPQSPRAAPVARQRGGGGGGGGGGRGARTPAPAGPGGAAGTGPWKVASASAAASTLLELPRRTQESRTRTRALGLPMEKSAASTEPQGPRPVLGRDSVQVPDDQDFRSFRSECEAEAGWNLTYSKAGVSVWVQAVEMDRTLHKIKCRMECRDVPAETLYDVLHDIEYRKKWDSNVIETFDIARLTVNADVGYYSWRCPKPLKNRDVITLRSWLPMGTDYIIMNYSVKHPKYPPRKDLVRAVSIQTGYLIQSTGPKSCVITYMAQVDPKGSLPKWVVNKSSQFLAPKAMKKMYKACVKYPEWKQKHQPHFKPWLHPEQSPLPSLALSELSVQHADSLENIDESAVAESREERMGSAGGEGSDDDTSLT</sequence>
<gene>
    <name evidence="20" type="primary">STARD10</name>
</gene>
<proteinExistence type="predicted"/>
<dbReference type="PROSITE" id="PS50848">
    <property type="entry name" value="START"/>
    <property type="match status" value="1"/>
</dbReference>